<dbReference type="Gene3D" id="1.20.120.180">
    <property type="entry name" value="Proteasome activator pa28, C-terminal domain"/>
    <property type="match status" value="1"/>
</dbReference>
<dbReference type="InterPro" id="IPR036997">
    <property type="entry name" value="PA28_C_sf"/>
</dbReference>
<dbReference type="eggNOG" id="KOG4470">
    <property type="taxonomic scope" value="Eukaryota"/>
</dbReference>
<dbReference type="AlphaFoldDB" id="S8EED8"/>
<dbReference type="GO" id="GO:0005654">
    <property type="term" value="C:nucleoplasm"/>
    <property type="evidence" value="ECO:0007669"/>
    <property type="project" value="TreeGrafter"/>
</dbReference>
<dbReference type="Proteomes" id="UP000015241">
    <property type="component" value="Unassembled WGS sequence"/>
</dbReference>
<dbReference type="PANTHER" id="PTHR10660">
    <property type="entry name" value="PROTEASOME REGULATOR PA28"/>
    <property type="match status" value="1"/>
</dbReference>
<dbReference type="GO" id="GO:2000045">
    <property type="term" value="P:regulation of G1/S transition of mitotic cell cycle"/>
    <property type="evidence" value="ECO:0007669"/>
    <property type="project" value="TreeGrafter"/>
</dbReference>
<dbReference type="InterPro" id="IPR036252">
    <property type="entry name" value="Proteasome_activ_sf"/>
</dbReference>
<dbReference type="InterPro" id="IPR009077">
    <property type="entry name" value="Proteasome_activ_PA28"/>
</dbReference>
<dbReference type="InterPro" id="IPR003186">
    <property type="entry name" value="PA28_C"/>
</dbReference>
<accession>S8EED8</accession>
<dbReference type="STRING" id="743788.S8EED8"/>
<dbReference type="GO" id="GO:0061136">
    <property type="term" value="P:regulation of proteasomal protein catabolic process"/>
    <property type="evidence" value="ECO:0007669"/>
    <property type="project" value="TreeGrafter"/>
</dbReference>
<evidence type="ECO:0000313" key="4">
    <source>
        <dbReference type="EMBL" id="EPT01604.1"/>
    </source>
</evidence>
<evidence type="ECO:0000256" key="1">
    <source>
        <dbReference type="ARBA" id="ARBA00005883"/>
    </source>
</evidence>
<reference evidence="4 5" key="1">
    <citation type="journal article" date="2012" name="Science">
        <title>The Paleozoic origin of enzymatic lignin decomposition reconstructed from 31 fungal genomes.</title>
        <authorList>
            <person name="Floudas D."/>
            <person name="Binder M."/>
            <person name="Riley R."/>
            <person name="Barry K."/>
            <person name="Blanchette R.A."/>
            <person name="Henrissat B."/>
            <person name="Martinez A.T."/>
            <person name="Otillar R."/>
            <person name="Spatafora J.W."/>
            <person name="Yadav J.S."/>
            <person name="Aerts A."/>
            <person name="Benoit I."/>
            <person name="Boyd A."/>
            <person name="Carlson A."/>
            <person name="Copeland A."/>
            <person name="Coutinho P.M."/>
            <person name="de Vries R.P."/>
            <person name="Ferreira P."/>
            <person name="Findley K."/>
            <person name="Foster B."/>
            <person name="Gaskell J."/>
            <person name="Glotzer D."/>
            <person name="Gorecki P."/>
            <person name="Heitman J."/>
            <person name="Hesse C."/>
            <person name="Hori C."/>
            <person name="Igarashi K."/>
            <person name="Jurgens J.A."/>
            <person name="Kallen N."/>
            <person name="Kersten P."/>
            <person name="Kohler A."/>
            <person name="Kuees U."/>
            <person name="Kumar T.K.A."/>
            <person name="Kuo A."/>
            <person name="LaButti K."/>
            <person name="Larrondo L.F."/>
            <person name="Lindquist E."/>
            <person name="Ling A."/>
            <person name="Lombard V."/>
            <person name="Lucas S."/>
            <person name="Lundell T."/>
            <person name="Martin R."/>
            <person name="McLaughlin D.J."/>
            <person name="Morgenstern I."/>
            <person name="Morin E."/>
            <person name="Murat C."/>
            <person name="Nagy L.G."/>
            <person name="Nolan M."/>
            <person name="Ohm R.A."/>
            <person name="Patyshakuliyeva A."/>
            <person name="Rokas A."/>
            <person name="Ruiz-Duenas F.J."/>
            <person name="Sabat G."/>
            <person name="Salamov A."/>
            <person name="Samejima M."/>
            <person name="Schmutz J."/>
            <person name="Slot J.C."/>
            <person name="St John F."/>
            <person name="Stenlid J."/>
            <person name="Sun H."/>
            <person name="Sun S."/>
            <person name="Syed K."/>
            <person name="Tsang A."/>
            <person name="Wiebenga A."/>
            <person name="Young D."/>
            <person name="Pisabarro A."/>
            <person name="Eastwood D.C."/>
            <person name="Martin F."/>
            <person name="Cullen D."/>
            <person name="Grigoriev I.V."/>
            <person name="Hibbett D.S."/>
        </authorList>
    </citation>
    <scope>NUCLEOTIDE SEQUENCE</scope>
    <source>
        <strain evidence="5">FP-58527</strain>
    </source>
</reference>
<dbReference type="PANTHER" id="PTHR10660:SF2">
    <property type="entry name" value="LD45860P"/>
    <property type="match status" value="1"/>
</dbReference>
<keyword evidence="5" id="KW-1185">Reference proteome</keyword>
<evidence type="ECO:0000259" key="3">
    <source>
        <dbReference type="Pfam" id="PF02252"/>
    </source>
</evidence>
<dbReference type="FunFam" id="1.20.120.180:FF:000002">
    <property type="entry name" value="Proteasome activator complex subunit 1"/>
    <property type="match status" value="1"/>
</dbReference>
<gene>
    <name evidence="4" type="ORF">FOMPIDRAFT_90264</name>
</gene>
<dbReference type="EMBL" id="KE504141">
    <property type="protein sequence ID" value="EPT01604.1"/>
    <property type="molecule type" value="Genomic_DNA"/>
</dbReference>
<dbReference type="GO" id="GO:0005737">
    <property type="term" value="C:cytoplasm"/>
    <property type="evidence" value="ECO:0007669"/>
    <property type="project" value="TreeGrafter"/>
</dbReference>
<evidence type="ECO:0000256" key="2">
    <source>
        <dbReference type="ARBA" id="ARBA00022942"/>
    </source>
</evidence>
<name>S8EED8_FOMSC</name>
<comment type="similarity">
    <text evidence="1">Belongs to the PA28 family.</text>
</comment>
<sequence length="272" mass="30666">MSSKISMDKETTKRIEAFRTAAGAAAEDVVFQTFPSKFRPSPSHSALTRARRELQQLIDSTNDESSPFKISHAAHFTNTTVHPPPSPIEEGPDVKKRKLHSDDANGVVTTGLTLANDVRHAVYPNLVTANQYVDKVHAIVKKECEQLADSCDKVKLWVNLSMPKIEDGDNFGVQIQEEVLTELHRSQESAYNIRDAGRQDHLHRAKICSKIVKYPHLEDYALALKEHDEKQIYVARQNLFDLRNVYAILTDILHKNIAKIRSPKGNNLSGMY</sequence>
<dbReference type="HOGENOM" id="CLU_062515_1_0_1"/>
<dbReference type="Pfam" id="PF02252">
    <property type="entry name" value="PA28_C"/>
    <property type="match status" value="1"/>
</dbReference>
<protein>
    <submittedName>
        <fullName evidence="4">Proteasome activator pa28 REG alpha/beta subunit</fullName>
    </submittedName>
</protein>
<proteinExistence type="inferred from homology"/>
<dbReference type="OrthoDB" id="6591885at2759"/>
<dbReference type="GO" id="GO:0008537">
    <property type="term" value="C:proteasome activator complex"/>
    <property type="evidence" value="ECO:0007669"/>
    <property type="project" value="InterPro"/>
</dbReference>
<dbReference type="InParanoid" id="S8EED8"/>
<organism evidence="4 5">
    <name type="scientific">Fomitopsis schrenkii</name>
    <name type="common">Brown rot fungus</name>
    <dbReference type="NCBI Taxonomy" id="2126942"/>
    <lineage>
        <taxon>Eukaryota</taxon>
        <taxon>Fungi</taxon>
        <taxon>Dikarya</taxon>
        <taxon>Basidiomycota</taxon>
        <taxon>Agaricomycotina</taxon>
        <taxon>Agaricomycetes</taxon>
        <taxon>Polyporales</taxon>
        <taxon>Fomitopsis</taxon>
    </lineage>
</organism>
<keyword evidence="2 4" id="KW-0647">Proteasome</keyword>
<evidence type="ECO:0000313" key="5">
    <source>
        <dbReference type="Proteomes" id="UP000015241"/>
    </source>
</evidence>
<dbReference type="GO" id="GO:0061133">
    <property type="term" value="F:endopeptidase activator activity"/>
    <property type="evidence" value="ECO:0007669"/>
    <property type="project" value="TreeGrafter"/>
</dbReference>
<feature type="domain" description="Proteasome activator PA28 C-terminal" evidence="3">
    <location>
        <begin position="127"/>
        <end position="268"/>
    </location>
</feature>
<dbReference type="SUPFAM" id="SSF47216">
    <property type="entry name" value="Proteasome activator"/>
    <property type="match status" value="1"/>
</dbReference>